<dbReference type="SUPFAM" id="SSF53756">
    <property type="entry name" value="UDP-Glycosyltransferase/glycogen phosphorylase"/>
    <property type="match status" value="1"/>
</dbReference>
<keyword evidence="2" id="KW-0808">Transferase</keyword>
<dbReference type="Gene3D" id="3.40.50.11660">
    <property type="entry name" value="Glycosyl transferase family 10, C-terminal domain"/>
    <property type="match status" value="1"/>
</dbReference>
<dbReference type="InterPro" id="IPR001503">
    <property type="entry name" value="Glyco_trans_10"/>
</dbReference>
<dbReference type="UniPathway" id="UPA00378"/>
<dbReference type="InterPro" id="IPR038577">
    <property type="entry name" value="GT10-like_C_sf"/>
</dbReference>
<evidence type="ECO:0000313" key="2">
    <source>
        <dbReference type="EMBL" id="OAQ22317.1"/>
    </source>
</evidence>
<dbReference type="GO" id="GO:0008417">
    <property type="term" value="F:fucosyltransferase activity"/>
    <property type="evidence" value="ECO:0007669"/>
    <property type="project" value="InterPro"/>
</dbReference>
<sequence length="233" mass="26929">MEAMVQKWRGSILDAVLAPLPVTLEYKKAMRKEELNGGKGLVPIVWIVSNYHASNGREYYVRQLQKYIDIDIMNSTCDFYGAEKLKRTYEAATIPIIDEPNDCGLFAATHNALTHADQSSPKQMEALVKELGENDDTYQERLRYEYLKDPTYKPTLSDLSPIFVKQWTNGNQGTDFLAWPSVYDESMCRSCKLAQDVSKGIVKLDLIKRLVPNAKCLEKRHLHFTWMVEYHWR</sequence>
<gene>
    <name evidence="2" type="ORF">K457DRAFT_26167</name>
</gene>
<dbReference type="Proteomes" id="UP000078512">
    <property type="component" value="Unassembled WGS sequence"/>
</dbReference>
<keyword evidence="3" id="KW-1185">Reference proteome</keyword>
<dbReference type="EMBL" id="KV442180">
    <property type="protein sequence ID" value="OAQ22317.1"/>
    <property type="molecule type" value="Genomic_DNA"/>
</dbReference>
<evidence type="ECO:0000256" key="1">
    <source>
        <dbReference type="ARBA" id="ARBA00004922"/>
    </source>
</evidence>
<comment type="pathway">
    <text evidence="1">Protein modification; protein glycosylation.</text>
</comment>
<accession>A0A197JB29</accession>
<protein>
    <submittedName>
        <fullName evidence="2">Glycosyltransferase family 10 protein</fullName>
    </submittedName>
</protein>
<reference evidence="2 3" key="1">
    <citation type="submission" date="2016-05" db="EMBL/GenBank/DDBJ databases">
        <title>Genome sequencing reveals origins of a unique bacterial endosymbiosis in the earliest lineages of terrestrial Fungi.</title>
        <authorList>
            <consortium name="DOE Joint Genome Institute"/>
            <person name="Uehling J."/>
            <person name="Gryganskyi A."/>
            <person name="Hameed K."/>
            <person name="Tschaplinski T."/>
            <person name="Misztal P."/>
            <person name="Wu S."/>
            <person name="Desiro A."/>
            <person name="Vande Pol N."/>
            <person name="Du Z.-Y."/>
            <person name="Zienkiewicz A."/>
            <person name="Zienkiewicz K."/>
            <person name="Morin E."/>
            <person name="Tisserant E."/>
            <person name="Splivallo R."/>
            <person name="Hainaut M."/>
            <person name="Henrissat B."/>
            <person name="Ohm R."/>
            <person name="Kuo A."/>
            <person name="Yan J."/>
            <person name="Lipzen A."/>
            <person name="Nolan M."/>
            <person name="Labutti K."/>
            <person name="Barry K."/>
            <person name="Goldstein A."/>
            <person name="Labbe J."/>
            <person name="Schadt C."/>
            <person name="Tuskan G."/>
            <person name="Grigoriev I."/>
            <person name="Martin F."/>
            <person name="Vilgalys R."/>
            <person name="Bonito G."/>
        </authorList>
    </citation>
    <scope>NUCLEOTIDE SEQUENCE [LARGE SCALE GENOMIC DNA]</scope>
    <source>
        <strain evidence="2 3">AG-77</strain>
    </source>
</reference>
<evidence type="ECO:0000313" key="3">
    <source>
        <dbReference type="Proteomes" id="UP000078512"/>
    </source>
</evidence>
<dbReference type="AlphaFoldDB" id="A0A197JB29"/>
<organism evidence="2 3">
    <name type="scientific">Linnemannia elongata AG-77</name>
    <dbReference type="NCBI Taxonomy" id="1314771"/>
    <lineage>
        <taxon>Eukaryota</taxon>
        <taxon>Fungi</taxon>
        <taxon>Fungi incertae sedis</taxon>
        <taxon>Mucoromycota</taxon>
        <taxon>Mortierellomycotina</taxon>
        <taxon>Mortierellomycetes</taxon>
        <taxon>Mortierellales</taxon>
        <taxon>Mortierellaceae</taxon>
        <taxon>Linnemannia</taxon>
    </lineage>
</organism>
<name>A0A197JB29_9FUNG</name>
<dbReference type="OrthoDB" id="427096at2759"/>
<dbReference type="PANTHER" id="PTHR11929:SF194">
    <property type="entry name" value="ALPHA-(1,3)-FUCOSYLTRANSFERASE 10"/>
    <property type="match status" value="1"/>
</dbReference>
<proteinExistence type="predicted"/>
<dbReference type="PANTHER" id="PTHR11929">
    <property type="entry name" value="ALPHA- 1,3 -FUCOSYLTRANSFERASE"/>
    <property type="match status" value="1"/>
</dbReference>
<dbReference type="GO" id="GO:0016020">
    <property type="term" value="C:membrane"/>
    <property type="evidence" value="ECO:0007669"/>
    <property type="project" value="InterPro"/>
</dbReference>